<evidence type="ECO:0000256" key="3">
    <source>
        <dbReference type="ARBA" id="ARBA00022989"/>
    </source>
</evidence>
<evidence type="ECO:0000256" key="4">
    <source>
        <dbReference type="ARBA" id="ARBA00023136"/>
    </source>
</evidence>
<dbReference type="OrthoDB" id="5982228at2759"/>
<feature type="transmembrane region" description="Helical" evidence="5">
    <location>
        <begin position="447"/>
        <end position="468"/>
    </location>
</feature>
<protein>
    <recommendedName>
        <fullName evidence="6">Cationic amino acid transporter C-terminal domain-containing protein</fullName>
    </recommendedName>
</protein>
<dbReference type="Pfam" id="PF13520">
    <property type="entry name" value="AA_permease_2"/>
    <property type="match status" value="1"/>
</dbReference>
<dbReference type="Pfam" id="PF13906">
    <property type="entry name" value="AA_permease_C"/>
    <property type="match status" value="1"/>
</dbReference>
<keyword evidence="8" id="KW-1185">Reference proteome</keyword>
<dbReference type="AlphaFoldDB" id="A0A8J4PXI1"/>
<feature type="transmembrane region" description="Helical" evidence="5">
    <location>
        <begin position="268"/>
        <end position="294"/>
    </location>
</feature>
<dbReference type="PIRSF" id="PIRSF006060">
    <property type="entry name" value="AA_transporter"/>
    <property type="match status" value="1"/>
</dbReference>
<dbReference type="Proteomes" id="UP000695562">
    <property type="component" value="Unassembled WGS sequence"/>
</dbReference>
<proteinExistence type="predicted"/>
<accession>A0A8J4PXI1</accession>
<evidence type="ECO:0000259" key="6">
    <source>
        <dbReference type="Pfam" id="PF13906"/>
    </source>
</evidence>
<feature type="domain" description="Cationic amino acid transporter C-terminal" evidence="6">
    <location>
        <begin position="478"/>
        <end position="528"/>
    </location>
</feature>
<feature type="transmembrane region" description="Helical" evidence="5">
    <location>
        <begin position="505"/>
        <end position="525"/>
    </location>
</feature>
<dbReference type="InterPro" id="IPR029485">
    <property type="entry name" value="CAT_C"/>
</dbReference>
<evidence type="ECO:0000256" key="5">
    <source>
        <dbReference type="SAM" id="Phobius"/>
    </source>
</evidence>
<organism evidence="7 8">
    <name type="scientific">Polysphondylium violaceum</name>
    <dbReference type="NCBI Taxonomy" id="133409"/>
    <lineage>
        <taxon>Eukaryota</taxon>
        <taxon>Amoebozoa</taxon>
        <taxon>Evosea</taxon>
        <taxon>Eumycetozoa</taxon>
        <taxon>Dictyostelia</taxon>
        <taxon>Dictyosteliales</taxon>
        <taxon>Dictyosteliaceae</taxon>
        <taxon>Polysphondylium</taxon>
    </lineage>
</organism>
<dbReference type="Gene3D" id="1.20.1740.10">
    <property type="entry name" value="Amino acid/polyamine transporter I"/>
    <property type="match status" value="1"/>
</dbReference>
<dbReference type="GO" id="GO:0015171">
    <property type="term" value="F:amino acid transmembrane transporter activity"/>
    <property type="evidence" value="ECO:0007669"/>
    <property type="project" value="TreeGrafter"/>
</dbReference>
<dbReference type="GO" id="GO:0005886">
    <property type="term" value="C:plasma membrane"/>
    <property type="evidence" value="ECO:0007669"/>
    <property type="project" value="TreeGrafter"/>
</dbReference>
<sequence length="550" mass="60174">MADQQPLIRNRKKHKVYSLNSLLRKYPLNVEEDKDSLNKCLTVVDIISYGVGSTVGAGVFVSIGIAISQKAGPGTLLSFIFSALACLISAFCYSEFSTRIPVSGSAYTFAYVSLGEFAGWFIGWNLTLEYAISASAVARGWAGYFQEIFVIFGHEAPEWITGISINSFINISPLAPIIIVICTLILIFGVKDSARFNLIITIVNIVTILFFIITGSIYIDVKNWTPFLPFGMKGVFQGCSIIFFSYVGFDSVTTLAGEVKNPARDLPIGIVGTLVIATTLYIGVTLVLSGMVNYANVSTNSPLSTAFENIHMKWAAILIAIGTLTSLTASTLCSLLGQPRVYLQMAKDGLFFERFASVNQKTQTPVFGTIFTGVFASILAIVLDLDQLTNMISVGTLLAFTVVCAGVVIMRFRDEDGVEHSKIPSPLLLFVLFIFACLFGLSSSESWHYGIQIAFCVPMLAIMIGLCFKKQINIPTTFKCPFNPVVPCLGIIVNSYFIMHLSLDSLYRVLIWTAAGALIYFAYGIRHSKLNELDKNSTVETINDINEIDS</sequence>
<reference evidence="7" key="1">
    <citation type="submission" date="2020-01" db="EMBL/GenBank/DDBJ databases">
        <title>Development of genomics and gene disruption for Polysphondylium violaceum indicates a role for the polyketide synthase stlB in stalk morphogenesis.</title>
        <authorList>
            <person name="Narita B."/>
            <person name="Kawabe Y."/>
            <person name="Kin K."/>
            <person name="Saito T."/>
            <person name="Gibbs R."/>
            <person name="Kuspa A."/>
            <person name="Muzny D."/>
            <person name="Queller D."/>
            <person name="Richards S."/>
            <person name="Strassman J."/>
            <person name="Sucgang R."/>
            <person name="Worley K."/>
            <person name="Schaap P."/>
        </authorList>
    </citation>
    <scope>NUCLEOTIDE SEQUENCE</scope>
    <source>
        <strain evidence="7">QSvi11</strain>
    </source>
</reference>
<feature type="transmembrane region" description="Helical" evidence="5">
    <location>
        <begin position="480"/>
        <end position="499"/>
    </location>
</feature>
<keyword evidence="2 5" id="KW-0812">Transmembrane</keyword>
<feature type="transmembrane region" description="Helical" evidence="5">
    <location>
        <begin position="168"/>
        <end position="189"/>
    </location>
</feature>
<comment type="subcellular location">
    <subcellularLocation>
        <location evidence="1">Membrane</location>
        <topology evidence="1">Multi-pass membrane protein</topology>
    </subcellularLocation>
</comment>
<dbReference type="InterPro" id="IPR002293">
    <property type="entry name" value="AA/rel_permease1"/>
</dbReference>
<feature type="transmembrane region" description="Helical" evidence="5">
    <location>
        <begin position="196"/>
        <end position="219"/>
    </location>
</feature>
<dbReference type="EMBL" id="AJWJ01000113">
    <property type="protein sequence ID" value="KAF2075125.1"/>
    <property type="molecule type" value="Genomic_DNA"/>
</dbReference>
<evidence type="ECO:0000313" key="8">
    <source>
        <dbReference type="Proteomes" id="UP000695562"/>
    </source>
</evidence>
<evidence type="ECO:0000256" key="2">
    <source>
        <dbReference type="ARBA" id="ARBA00022692"/>
    </source>
</evidence>
<feature type="transmembrane region" description="Helical" evidence="5">
    <location>
        <begin position="74"/>
        <end position="93"/>
    </location>
</feature>
<feature type="transmembrane region" description="Helical" evidence="5">
    <location>
        <begin position="314"/>
        <end position="337"/>
    </location>
</feature>
<name>A0A8J4PXI1_9MYCE</name>
<evidence type="ECO:0000313" key="7">
    <source>
        <dbReference type="EMBL" id="KAF2075125.1"/>
    </source>
</evidence>
<keyword evidence="3 5" id="KW-1133">Transmembrane helix</keyword>
<dbReference type="PANTHER" id="PTHR43243:SF36">
    <property type="entry name" value="CATIONIC AMINO ACID TRANSPORTER C-TERMINAL DOMAIN-CONTAINING PROTEIN"/>
    <property type="match status" value="1"/>
</dbReference>
<feature type="transmembrane region" description="Helical" evidence="5">
    <location>
        <begin position="46"/>
        <end position="68"/>
    </location>
</feature>
<dbReference type="PANTHER" id="PTHR43243">
    <property type="entry name" value="INNER MEMBRANE TRANSPORTER YGJI-RELATED"/>
    <property type="match status" value="1"/>
</dbReference>
<feature type="transmembrane region" description="Helical" evidence="5">
    <location>
        <begin position="423"/>
        <end position="441"/>
    </location>
</feature>
<feature type="transmembrane region" description="Helical" evidence="5">
    <location>
        <begin position="234"/>
        <end position="256"/>
    </location>
</feature>
<evidence type="ECO:0000256" key="1">
    <source>
        <dbReference type="ARBA" id="ARBA00004141"/>
    </source>
</evidence>
<gene>
    <name evidence="7" type="ORF">CYY_003560</name>
</gene>
<feature type="transmembrane region" description="Helical" evidence="5">
    <location>
        <begin position="105"/>
        <end position="123"/>
    </location>
</feature>
<feature type="transmembrane region" description="Helical" evidence="5">
    <location>
        <begin position="391"/>
        <end position="411"/>
    </location>
</feature>
<keyword evidence="4 5" id="KW-0472">Membrane</keyword>
<feature type="transmembrane region" description="Helical" evidence="5">
    <location>
        <begin position="364"/>
        <end position="385"/>
    </location>
</feature>
<comment type="caution">
    <text evidence="7">The sequence shown here is derived from an EMBL/GenBank/DDBJ whole genome shotgun (WGS) entry which is preliminary data.</text>
</comment>